<dbReference type="InterPro" id="IPR038072">
    <property type="entry name" value="GspK_central_sf"/>
</dbReference>
<evidence type="ECO:0000256" key="2">
    <source>
        <dbReference type="ARBA" id="ARBA00007246"/>
    </source>
</evidence>
<dbReference type="Gene3D" id="1.10.40.60">
    <property type="entry name" value="EpsJ-like"/>
    <property type="match status" value="2"/>
</dbReference>
<evidence type="ECO:0000259" key="12">
    <source>
        <dbReference type="Pfam" id="PF21687"/>
    </source>
</evidence>
<dbReference type="Gene3D" id="3.30.1300.30">
    <property type="entry name" value="GSPII I/J protein-like"/>
    <property type="match status" value="1"/>
</dbReference>
<dbReference type="PANTHER" id="PTHR38831">
    <property type="entry name" value="TYPE II SECRETION SYSTEM PROTEIN K"/>
    <property type="match status" value="1"/>
</dbReference>
<dbReference type="PIRSF" id="PIRSF002786">
    <property type="entry name" value="XcpX"/>
    <property type="match status" value="1"/>
</dbReference>
<dbReference type="STRING" id="137658.SAMN05216186_13719"/>
<dbReference type="InterPro" id="IPR045584">
    <property type="entry name" value="Pilin-like"/>
</dbReference>
<dbReference type="Proteomes" id="UP000198706">
    <property type="component" value="Unassembled WGS sequence"/>
</dbReference>
<evidence type="ECO:0000259" key="11">
    <source>
        <dbReference type="Pfam" id="PF03934"/>
    </source>
</evidence>
<keyword evidence="7" id="KW-0653">Protein transport</keyword>
<evidence type="ECO:0000256" key="5">
    <source>
        <dbReference type="ARBA" id="ARBA00022519"/>
    </source>
</evidence>
<dbReference type="EMBL" id="FNFD01000037">
    <property type="protein sequence ID" value="SDL95737.1"/>
    <property type="molecule type" value="Genomic_DNA"/>
</dbReference>
<evidence type="ECO:0000256" key="3">
    <source>
        <dbReference type="ARBA" id="ARBA00022448"/>
    </source>
</evidence>
<gene>
    <name evidence="13" type="ORF">SAMN05216186_13719</name>
</gene>
<organism evidence="13 14">
    <name type="scientific">Pseudomonas indica</name>
    <dbReference type="NCBI Taxonomy" id="137658"/>
    <lineage>
        <taxon>Bacteria</taxon>
        <taxon>Pseudomonadati</taxon>
        <taxon>Pseudomonadota</taxon>
        <taxon>Gammaproteobacteria</taxon>
        <taxon>Pseudomonadales</taxon>
        <taxon>Pseudomonadaceae</taxon>
        <taxon>Pseudomonas</taxon>
    </lineage>
</organism>
<keyword evidence="14" id="KW-1185">Reference proteome</keyword>
<dbReference type="NCBIfam" id="NF037980">
    <property type="entry name" value="T2SS_GspK"/>
    <property type="match status" value="1"/>
</dbReference>
<dbReference type="InterPro" id="IPR049031">
    <property type="entry name" value="T2SSK_SAM-like_1st"/>
</dbReference>
<proteinExistence type="inferred from homology"/>
<evidence type="ECO:0000256" key="6">
    <source>
        <dbReference type="ARBA" id="ARBA00022692"/>
    </source>
</evidence>
<evidence type="ECO:0000313" key="13">
    <source>
        <dbReference type="EMBL" id="SDL95737.1"/>
    </source>
</evidence>
<dbReference type="Pfam" id="PF03934">
    <property type="entry name" value="T2SSK"/>
    <property type="match status" value="1"/>
</dbReference>
<keyword evidence="5 10" id="KW-0997">Cell inner membrane</keyword>
<evidence type="ECO:0000313" key="14">
    <source>
        <dbReference type="Proteomes" id="UP000198706"/>
    </source>
</evidence>
<name>A0A1G9PBZ1_9PSED</name>
<evidence type="ECO:0000256" key="9">
    <source>
        <dbReference type="ARBA" id="ARBA00023136"/>
    </source>
</evidence>
<evidence type="ECO:0000256" key="7">
    <source>
        <dbReference type="ARBA" id="ARBA00022927"/>
    </source>
</evidence>
<keyword evidence="3 10" id="KW-0813">Transport</keyword>
<dbReference type="GO" id="GO:0009306">
    <property type="term" value="P:protein secretion"/>
    <property type="evidence" value="ECO:0007669"/>
    <property type="project" value="InterPro"/>
</dbReference>
<evidence type="ECO:0000256" key="1">
    <source>
        <dbReference type="ARBA" id="ARBA00004533"/>
    </source>
</evidence>
<evidence type="ECO:0000256" key="10">
    <source>
        <dbReference type="PIRNR" id="PIRNR002786"/>
    </source>
</evidence>
<reference evidence="13 14" key="1">
    <citation type="submission" date="2016-10" db="EMBL/GenBank/DDBJ databases">
        <authorList>
            <person name="de Groot N.N."/>
        </authorList>
    </citation>
    <scope>NUCLEOTIDE SEQUENCE [LARGE SCALE GENOMIC DNA]</scope>
    <source>
        <strain evidence="13 14">JCM 21544</strain>
    </source>
</reference>
<keyword evidence="6" id="KW-0812">Transmembrane</keyword>
<protein>
    <recommendedName>
        <fullName evidence="10">Type II secretion system protein K</fullName>
    </recommendedName>
</protein>
<feature type="domain" description="T2SS protein K second SAM-like" evidence="11">
    <location>
        <begin position="213"/>
        <end position="271"/>
    </location>
</feature>
<dbReference type="AlphaFoldDB" id="A0A1G9PBZ1"/>
<accession>A0A1G9PBZ1</accession>
<evidence type="ECO:0000256" key="4">
    <source>
        <dbReference type="ARBA" id="ARBA00022475"/>
    </source>
</evidence>
<comment type="similarity">
    <text evidence="2 10">Belongs to the GSP K family.</text>
</comment>
<dbReference type="SUPFAM" id="SSF158544">
    <property type="entry name" value="GspK insert domain-like"/>
    <property type="match status" value="1"/>
</dbReference>
<keyword evidence="9 10" id="KW-0472">Membrane</keyword>
<dbReference type="InterPro" id="IPR005628">
    <property type="entry name" value="GspK"/>
</dbReference>
<dbReference type="SUPFAM" id="SSF54523">
    <property type="entry name" value="Pili subunits"/>
    <property type="match status" value="1"/>
</dbReference>
<dbReference type="RefSeq" id="WP_084338676.1">
    <property type="nucleotide sequence ID" value="NZ_FNFD01000037.1"/>
</dbReference>
<dbReference type="PANTHER" id="PTHR38831:SF1">
    <property type="entry name" value="TYPE II SECRETION SYSTEM PROTEIN K-RELATED"/>
    <property type="match status" value="1"/>
</dbReference>
<dbReference type="InterPro" id="IPR049179">
    <property type="entry name" value="T2SSK_SAM-like_2nd"/>
</dbReference>
<comment type="subcellular location">
    <subcellularLocation>
        <location evidence="1 10">Cell inner membrane</location>
    </subcellularLocation>
</comment>
<evidence type="ECO:0000256" key="8">
    <source>
        <dbReference type="ARBA" id="ARBA00022989"/>
    </source>
</evidence>
<sequence length="325" mass="35962">MRRAQRGVALITVLLVVAIVTVVCAGLIARQQLAIRSTSNQMQARQAWHYALGGEALAQSILSRDLKAPGSNPQQPVDHLREAWAKPLPVFPIDQGEIAVRIEDPTGRFNLNNLVQQRQLNQPAYQQFQRLLMLLGLQPGYADRLVDWLDADQEPRGEQGAEDNQYLLLDPPYRTANRELTDVSELRLLLGMSDLEFRRLAPYVTALPAGTALNVNTASAMVLATLVNPPNPSVGEELVAGRREEGYRDLNAFISQPALAGAGQQNQKLSVGSNYFLAISEVRVADRKQVLVSLLQRENTGRIRVLQRNLGRQAILPVAQRGDEE</sequence>
<dbReference type="Pfam" id="PF21687">
    <property type="entry name" value="T2SSK_1st"/>
    <property type="match status" value="1"/>
</dbReference>
<feature type="domain" description="T2SS protein K first SAM-like" evidence="12">
    <location>
        <begin position="107"/>
        <end position="209"/>
    </location>
</feature>
<keyword evidence="8" id="KW-1133">Transmembrane helix</keyword>
<keyword evidence="4 10" id="KW-1003">Cell membrane</keyword>
<dbReference type="GO" id="GO:0005886">
    <property type="term" value="C:plasma membrane"/>
    <property type="evidence" value="ECO:0007669"/>
    <property type="project" value="UniProtKB-SubCell"/>
</dbReference>